<keyword evidence="5" id="KW-1185">Reference proteome</keyword>
<feature type="transmembrane region" description="Helical" evidence="2">
    <location>
        <begin position="189"/>
        <end position="216"/>
    </location>
</feature>
<evidence type="ECO:0000313" key="4">
    <source>
        <dbReference type="EMBL" id="KAK7751660.1"/>
    </source>
</evidence>
<proteinExistence type="predicted"/>
<feature type="chain" id="PRO_5042981047" evidence="3">
    <location>
        <begin position="20"/>
        <end position="416"/>
    </location>
</feature>
<feature type="compositionally biased region" description="Basic and acidic residues" evidence="1">
    <location>
        <begin position="347"/>
        <end position="366"/>
    </location>
</feature>
<sequence>MASMSRAIVAGALLGASSAILVAQDSPCAVQCGNVLDSTSAEDLVCNAVDYSMAYQGTVFKNCIECESTSDYTISGGKPATSDLQAMLSCGPLQGAIEYENLAANTSTYGYCSVWNDEQVPKCGECLRLMDGGLYLDNYLQVLSGACDLLLQPPATIPLEGDIFSDTDQVNVTSPTPTSVFQSDARVGALSYGAIAGIAIGAVVFLLIVIGCGVVLNGKRKRKAFLRQREKNTGNGYGYGNNWPGGAPPQGGGGIAGEMFETPLSQKPLRGGWGDSPISATTDDRSYGGGYPPYFSPYTSQYNSPVSGGGAEGGAGHAAWPAEKAATQNIGVALSPDHESGYWGGDSKGKDRDWAGGATAEERDGYELQEGINSGGGHQYPYVPPPPALQPRNQAPVLNHPGYGRFGPTPPGTSGP</sequence>
<keyword evidence="2" id="KW-0472">Membrane</keyword>
<evidence type="ECO:0000313" key="5">
    <source>
        <dbReference type="Proteomes" id="UP001320420"/>
    </source>
</evidence>
<keyword evidence="2" id="KW-0812">Transmembrane</keyword>
<evidence type="ECO:0000256" key="2">
    <source>
        <dbReference type="SAM" id="Phobius"/>
    </source>
</evidence>
<gene>
    <name evidence="4" type="ORF">SLS62_006320</name>
</gene>
<feature type="signal peptide" evidence="3">
    <location>
        <begin position="1"/>
        <end position="19"/>
    </location>
</feature>
<dbReference type="EMBL" id="JAKJXP020000046">
    <property type="protein sequence ID" value="KAK7751660.1"/>
    <property type="molecule type" value="Genomic_DNA"/>
</dbReference>
<dbReference type="Proteomes" id="UP001320420">
    <property type="component" value="Unassembled WGS sequence"/>
</dbReference>
<evidence type="ECO:0000256" key="3">
    <source>
        <dbReference type="SAM" id="SignalP"/>
    </source>
</evidence>
<protein>
    <submittedName>
        <fullName evidence="4">Uncharacterized protein</fullName>
    </submittedName>
</protein>
<feature type="region of interest" description="Disordered" evidence="1">
    <location>
        <begin position="341"/>
        <end position="416"/>
    </location>
</feature>
<keyword evidence="3" id="KW-0732">Signal</keyword>
<evidence type="ECO:0000256" key="1">
    <source>
        <dbReference type="SAM" id="MobiDB-lite"/>
    </source>
</evidence>
<accession>A0AAN9UST9</accession>
<dbReference type="AlphaFoldDB" id="A0AAN9UST9"/>
<name>A0AAN9UST9_9PEZI</name>
<comment type="caution">
    <text evidence="4">The sequence shown here is derived from an EMBL/GenBank/DDBJ whole genome shotgun (WGS) entry which is preliminary data.</text>
</comment>
<organism evidence="4 5">
    <name type="scientific">Diatrype stigma</name>
    <dbReference type="NCBI Taxonomy" id="117547"/>
    <lineage>
        <taxon>Eukaryota</taxon>
        <taxon>Fungi</taxon>
        <taxon>Dikarya</taxon>
        <taxon>Ascomycota</taxon>
        <taxon>Pezizomycotina</taxon>
        <taxon>Sordariomycetes</taxon>
        <taxon>Xylariomycetidae</taxon>
        <taxon>Xylariales</taxon>
        <taxon>Diatrypaceae</taxon>
        <taxon>Diatrype</taxon>
    </lineage>
</organism>
<reference evidence="4 5" key="1">
    <citation type="submission" date="2024-02" db="EMBL/GenBank/DDBJ databases">
        <title>De novo assembly and annotation of 12 fungi associated with fruit tree decline syndrome in Ontario, Canada.</title>
        <authorList>
            <person name="Sulman M."/>
            <person name="Ellouze W."/>
            <person name="Ilyukhin E."/>
        </authorList>
    </citation>
    <scope>NUCLEOTIDE SEQUENCE [LARGE SCALE GENOMIC DNA]</scope>
    <source>
        <strain evidence="4 5">M11/M66-122</strain>
    </source>
</reference>
<keyword evidence="2" id="KW-1133">Transmembrane helix</keyword>